<proteinExistence type="predicted"/>
<feature type="compositionally biased region" description="Low complexity" evidence="1">
    <location>
        <begin position="568"/>
        <end position="582"/>
    </location>
</feature>
<dbReference type="PANTHER" id="PTHR43767:SF1">
    <property type="entry name" value="NONRIBOSOMAL PEPTIDE SYNTHASE PES1 (EUROFUNG)-RELATED"/>
    <property type="match status" value="1"/>
</dbReference>
<dbReference type="InterPro" id="IPR045851">
    <property type="entry name" value="AMP-bd_C_sf"/>
</dbReference>
<feature type="domain" description="AMP-binding enzyme C-terminal" evidence="3">
    <location>
        <begin position="468"/>
        <end position="520"/>
    </location>
</feature>
<dbReference type="InterPro" id="IPR050237">
    <property type="entry name" value="ATP-dep_AMP-bd_enzyme"/>
</dbReference>
<protein>
    <submittedName>
        <fullName evidence="4">Class I adenylate-forming enzyme family protein</fullName>
    </submittedName>
</protein>
<dbReference type="InterPro" id="IPR000873">
    <property type="entry name" value="AMP-dep_synth/lig_dom"/>
</dbReference>
<gene>
    <name evidence="4" type="ORF">ACFQZU_04970</name>
</gene>
<feature type="region of interest" description="Disordered" evidence="1">
    <location>
        <begin position="566"/>
        <end position="598"/>
    </location>
</feature>
<dbReference type="PANTHER" id="PTHR43767">
    <property type="entry name" value="LONG-CHAIN-FATTY-ACID--COA LIGASE"/>
    <property type="match status" value="1"/>
</dbReference>
<name>A0ABW3BCL6_9ACTN</name>
<accession>A0ABW3BCL6</accession>
<dbReference type="SUPFAM" id="SSF56801">
    <property type="entry name" value="Acetyl-CoA synthetase-like"/>
    <property type="match status" value="1"/>
</dbReference>
<sequence>MTTPDHAQANHTYPPTAAVPPAARRALFADDRLGMGNFLDRVRDVHPAPREPYLWAVPRGGTPEDAHPLSLDGITRIRDAYAAWFHAAGVAKGDPVAVYLDDGIGYFLHYLALSSLGAVPALVNGRMPAPVAADYLARMGAVGVVAESGRLTELRKAGGPGTDRLHFAVDAAAMPNERTADSRLPVLFPYPHADADPIMLCHTSGTTGAPKAATFGHRQFFLGKRERLLSFPQADEGNRLLTALPQSHSAGISYLMTATLLGLPTMVMADSDGASVRAAMRAFEPTVVAAFPQTYVDLASLDLAGWGSSKVHTWINTGDSAHEAHIRALVRYGRRPDGKGAYLPGSRFVDGLGSSEMGMALFRKVSEPESEDYGRCVGVPIDVVDEVTVLDDEGRPLAPGQPGRLGVRTPTVTPGYWNDSRRTAQSSFSGYWLTGDVVSQSEDGRIFHLDRIPDVIRTAHGNVYSLPMEEVMLSVAGVADCAVIGVTDPETGRQAPFGVVRTEDGGPEPAELLDTLNAALTAAGQPLLHGAGSTELPLGPTGKVLKRRLREDYASVLTDAITDGAGGARSKAALARSRPSAAPYEAPKSHTKTVEESA</sequence>
<dbReference type="Gene3D" id="3.30.300.30">
    <property type="match status" value="1"/>
</dbReference>
<feature type="domain" description="AMP-dependent synthetase/ligase" evidence="2">
    <location>
        <begin position="79"/>
        <end position="417"/>
    </location>
</feature>
<dbReference type="InterPro" id="IPR042099">
    <property type="entry name" value="ANL_N_sf"/>
</dbReference>
<evidence type="ECO:0000259" key="3">
    <source>
        <dbReference type="Pfam" id="PF13193"/>
    </source>
</evidence>
<dbReference type="Pfam" id="PF13193">
    <property type="entry name" value="AMP-binding_C"/>
    <property type="match status" value="1"/>
</dbReference>
<dbReference type="Pfam" id="PF00501">
    <property type="entry name" value="AMP-binding"/>
    <property type="match status" value="1"/>
</dbReference>
<keyword evidence="5" id="KW-1185">Reference proteome</keyword>
<evidence type="ECO:0000259" key="2">
    <source>
        <dbReference type="Pfam" id="PF00501"/>
    </source>
</evidence>
<dbReference type="Proteomes" id="UP001596956">
    <property type="component" value="Unassembled WGS sequence"/>
</dbReference>
<dbReference type="Gene3D" id="3.40.50.12780">
    <property type="entry name" value="N-terminal domain of ligase-like"/>
    <property type="match status" value="1"/>
</dbReference>
<evidence type="ECO:0000313" key="4">
    <source>
        <dbReference type="EMBL" id="MFD0800671.1"/>
    </source>
</evidence>
<dbReference type="InterPro" id="IPR020845">
    <property type="entry name" value="AMP-binding_CS"/>
</dbReference>
<evidence type="ECO:0000313" key="5">
    <source>
        <dbReference type="Proteomes" id="UP001596956"/>
    </source>
</evidence>
<reference evidence="5" key="1">
    <citation type="journal article" date="2019" name="Int. J. Syst. Evol. Microbiol.">
        <title>The Global Catalogue of Microorganisms (GCM) 10K type strain sequencing project: providing services to taxonomists for standard genome sequencing and annotation.</title>
        <authorList>
            <consortium name="The Broad Institute Genomics Platform"/>
            <consortium name="The Broad Institute Genome Sequencing Center for Infectious Disease"/>
            <person name="Wu L."/>
            <person name="Ma J."/>
        </authorList>
    </citation>
    <scope>NUCLEOTIDE SEQUENCE [LARGE SCALE GENOMIC DNA]</scope>
    <source>
        <strain evidence="5">CCUG 63369</strain>
    </source>
</reference>
<dbReference type="PROSITE" id="PS00455">
    <property type="entry name" value="AMP_BINDING"/>
    <property type="match status" value="1"/>
</dbReference>
<evidence type="ECO:0000256" key="1">
    <source>
        <dbReference type="SAM" id="MobiDB-lite"/>
    </source>
</evidence>
<organism evidence="4 5">
    <name type="scientific">Streptomonospora algeriensis</name>
    <dbReference type="NCBI Taxonomy" id="995084"/>
    <lineage>
        <taxon>Bacteria</taxon>
        <taxon>Bacillati</taxon>
        <taxon>Actinomycetota</taxon>
        <taxon>Actinomycetes</taxon>
        <taxon>Streptosporangiales</taxon>
        <taxon>Nocardiopsidaceae</taxon>
        <taxon>Streptomonospora</taxon>
    </lineage>
</organism>
<comment type="caution">
    <text evidence="4">The sequence shown here is derived from an EMBL/GenBank/DDBJ whole genome shotgun (WGS) entry which is preliminary data.</text>
</comment>
<dbReference type="InterPro" id="IPR025110">
    <property type="entry name" value="AMP-bd_C"/>
</dbReference>
<dbReference type="CDD" id="cd04433">
    <property type="entry name" value="AFD_class_I"/>
    <property type="match status" value="1"/>
</dbReference>
<dbReference type="EMBL" id="JBHTHR010000081">
    <property type="protein sequence ID" value="MFD0800671.1"/>
    <property type="molecule type" value="Genomic_DNA"/>
</dbReference>